<dbReference type="SUPFAM" id="SSF88659">
    <property type="entry name" value="Sigma3 and sigma4 domains of RNA polymerase sigma factors"/>
    <property type="match status" value="1"/>
</dbReference>
<dbReference type="InterPro" id="IPR013325">
    <property type="entry name" value="RNA_pol_sigma_r2"/>
</dbReference>
<dbReference type="OrthoDB" id="9795666at2"/>
<name>A9KSN8_LACP7</name>
<dbReference type="GO" id="GO:0003677">
    <property type="term" value="F:DNA binding"/>
    <property type="evidence" value="ECO:0007669"/>
    <property type="project" value="InterPro"/>
</dbReference>
<dbReference type="EMBL" id="CP000885">
    <property type="protein sequence ID" value="ABX43690.1"/>
    <property type="molecule type" value="Genomic_DNA"/>
</dbReference>
<dbReference type="PANTHER" id="PTHR43133">
    <property type="entry name" value="RNA POLYMERASE ECF-TYPE SIGMA FACTO"/>
    <property type="match status" value="1"/>
</dbReference>
<dbReference type="HOGENOM" id="CLU_047691_3_1_9"/>
<dbReference type="Pfam" id="PF04542">
    <property type="entry name" value="Sigma70_r2"/>
    <property type="match status" value="1"/>
</dbReference>
<keyword evidence="4" id="KW-0804">Transcription</keyword>
<dbReference type="InterPro" id="IPR013249">
    <property type="entry name" value="RNA_pol_sigma70_r4_t2"/>
</dbReference>
<comment type="similarity">
    <text evidence="1">Belongs to the sigma-70 factor family. ECF subfamily.</text>
</comment>
<reference evidence="8" key="1">
    <citation type="submission" date="2007-11" db="EMBL/GenBank/DDBJ databases">
        <title>Complete genome sequence of Clostridium phytofermentans ISDg.</title>
        <authorList>
            <person name="Leschine S.B."/>
            <person name="Warnick T.A."/>
            <person name="Blanchard J.L."/>
            <person name="Schnell D.J."/>
            <person name="Petit E.L."/>
            <person name="LaTouf W.G."/>
            <person name="Copeland A."/>
            <person name="Lucas S."/>
            <person name="Lapidus A."/>
            <person name="Barry K."/>
            <person name="Glavina del Rio T."/>
            <person name="Dalin E."/>
            <person name="Tice H."/>
            <person name="Pitluck S."/>
            <person name="Kiss H."/>
            <person name="Brettin T."/>
            <person name="Bruce D."/>
            <person name="Detter J.C."/>
            <person name="Han C."/>
            <person name="Kuske C."/>
            <person name="Schmutz J."/>
            <person name="Larimer F."/>
            <person name="Land M."/>
            <person name="Hauser L."/>
            <person name="Kyrpides N."/>
            <person name="Kim E.A."/>
            <person name="Richardson P."/>
        </authorList>
    </citation>
    <scope>NUCLEOTIDE SEQUENCE [LARGE SCALE GENOMIC DNA]</scope>
    <source>
        <strain evidence="8">ATCC 700394 / DSM 18823 / ISDg</strain>
    </source>
</reference>
<dbReference type="GO" id="GO:0016987">
    <property type="term" value="F:sigma factor activity"/>
    <property type="evidence" value="ECO:0007669"/>
    <property type="project" value="UniProtKB-KW"/>
</dbReference>
<dbReference type="Pfam" id="PF08281">
    <property type="entry name" value="Sigma70_r4_2"/>
    <property type="match status" value="1"/>
</dbReference>
<proteinExistence type="inferred from homology"/>
<evidence type="ECO:0000256" key="4">
    <source>
        <dbReference type="ARBA" id="ARBA00023163"/>
    </source>
</evidence>
<evidence type="ECO:0000256" key="2">
    <source>
        <dbReference type="ARBA" id="ARBA00023015"/>
    </source>
</evidence>
<dbReference type="InterPro" id="IPR013324">
    <property type="entry name" value="RNA_pol_sigma_r3/r4-like"/>
</dbReference>
<dbReference type="PANTHER" id="PTHR43133:SF60">
    <property type="entry name" value="RNA POLYMERASE SIGMA FACTOR SIGV"/>
    <property type="match status" value="1"/>
</dbReference>
<protein>
    <submittedName>
        <fullName evidence="7">RNA polymerase, sigma-24 subunit, ECF subfamily</fullName>
    </submittedName>
</protein>
<evidence type="ECO:0000313" key="7">
    <source>
        <dbReference type="EMBL" id="ABX43690.1"/>
    </source>
</evidence>
<gene>
    <name evidence="7" type="ordered locus">Cphy_3337</name>
</gene>
<dbReference type="InterPro" id="IPR036388">
    <property type="entry name" value="WH-like_DNA-bd_sf"/>
</dbReference>
<dbReference type="Proteomes" id="UP000000370">
    <property type="component" value="Chromosome"/>
</dbReference>
<dbReference type="RefSeq" id="WP_012201339.1">
    <property type="nucleotide sequence ID" value="NC_010001.1"/>
</dbReference>
<evidence type="ECO:0000259" key="6">
    <source>
        <dbReference type="Pfam" id="PF08281"/>
    </source>
</evidence>
<dbReference type="NCBIfam" id="TIGR02937">
    <property type="entry name" value="sigma70-ECF"/>
    <property type="match status" value="1"/>
</dbReference>
<evidence type="ECO:0000256" key="1">
    <source>
        <dbReference type="ARBA" id="ARBA00010641"/>
    </source>
</evidence>
<keyword evidence="8" id="KW-1185">Reference proteome</keyword>
<keyword evidence="2" id="KW-0805">Transcription regulation</keyword>
<evidence type="ECO:0000313" key="8">
    <source>
        <dbReference type="Proteomes" id="UP000000370"/>
    </source>
</evidence>
<evidence type="ECO:0000256" key="3">
    <source>
        <dbReference type="ARBA" id="ARBA00023082"/>
    </source>
</evidence>
<dbReference type="InterPro" id="IPR014284">
    <property type="entry name" value="RNA_pol_sigma-70_dom"/>
</dbReference>
<dbReference type="SUPFAM" id="SSF88946">
    <property type="entry name" value="Sigma2 domain of RNA polymerase sigma factors"/>
    <property type="match status" value="1"/>
</dbReference>
<dbReference type="InterPro" id="IPR039425">
    <property type="entry name" value="RNA_pol_sigma-70-like"/>
</dbReference>
<dbReference type="InterPro" id="IPR007627">
    <property type="entry name" value="RNA_pol_sigma70_r2"/>
</dbReference>
<evidence type="ECO:0000259" key="5">
    <source>
        <dbReference type="Pfam" id="PF04542"/>
    </source>
</evidence>
<keyword evidence="3" id="KW-0731">Sigma factor</keyword>
<dbReference type="Gene3D" id="1.10.10.10">
    <property type="entry name" value="Winged helix-like DNA-binding domain superfamily/Winged helix DNA-binding domain"/>
    <property type="match status" value="1"/>
</dbReference>
<feature type="domain" description="RNA polymerase sigma factor 70 region 4 type 2" evidence="6">
    <location>
        <begin position="104"/>
        <end position="155"/>
    </location>
</feature>
<accession>A9KSN8</accession>
<sequence>MESSYEKHSITESFHQYSDMVYRIALNSVRSISAAEDITQEVFLKLLEKQVTFESMQHEKAWLIRVTINYCKNYLKSGWFRKITELTEDIPYSSGIEYTLEQKELYNQLMKLKEQERTIVYLYYYEEYTLAEIAKILEMNSNTVATKLRRAKEKLKFQMKGGVY</sequence>
<dbReference type="eggNOG" id="COG1595">
    <property type="taxonomic scope" value="Bacteria"/>
</dbReference>
<dbReference type="KEGG" id="cpy:Cphy_3337"/>
<dbReference type="Gene3D" id="1.10.1740.10">
    <property type="match status" value="1"/>
</dbReference>
<organism evidence="7 8">
    <name type="scientific">Lachnoclostridium phytofermentans (strain ATCC 700394 / DSM 18823 / ISDg)</name>
    <name type="common">Clostridium phytofermentans</name>
    <dbReference type="NCBI Taxonomy" id="357809"/>
    <lineage>
        <taxon>Bacteria</taxon>
        <taxon>Bacillati</taxon>
        <taxon>Bacillota</taxon>
        <taxon>Clostridia</taxon>
        <taxon>Lachnospirales</taxon>
        <taxon>Lachnospiraceae</taxon>
    </lineage>
</organism>
<dbReference type="GO" id="GO:0006352">
    <property type="term" value="P:DNA-templated transcription initiation"/>
    <property type="evidence" value="ECO:0007669"/>
    <property type="project" value="InterPro"/>
</dbReference>
<dbReference type="STRING" id="357809.Cphy_3337"/>
<feature type="domain" description="RNA polymerase sigma-70 region 2" evidence="5">
    <location>
        <begin position="14"/>
        <end position="79"/>
    </location>
</feature>
<dbReference type="AlphaFoldDB" id="A9KSN8"/>